<dbReference type="SUPFAM" id="SSF103378">
    <property type="entry name" value="2-methylcitrate dehydratase PrpD"/>
    <property type="match status" value="1"/>
</dbReference>
<dbReference type="InterPro" id="IPR045336">
    <property type="entry name" value="MmgE_PrpD_N"/>
</dbReference>
<evidence type="ECO:0000259" key="3">
    <source>
        <dbReference type="Pfam" id="PF19305"/>
    </source>
</evidence>
<dbReference type="EMBL" id="CABVPY010000005">
    <property type="protein sequence ID" value="VWB25563.1"/>
    <property type="molecule type" value="Genomic_DNA"/>
</dbReference>
<dbReference type="InterPro" id="IPR005656">
    <property type="entry name" value="MmgE_PrpD"/>
</dbReference>
<feature type="domain" description="MmgE/PrpD C-terminal" evidence="3">
    <location>
        <begin position="287"/>
        <end position="455"/>
    </location>
</feature>
<dbReference type="Gene3D" id="3.30.1330.120">
    <property type="entry name" value="2-methylcitrate dehydratase PrpD"/>
    <property type="match status" value="1"/>
</dbReference>
<sequence length="482" mass="50547">MKFESGAVASAPVSTDVTATIAAHVAHVANGHLTDADTEALRRLFLDNFIVSQWGVTRPWTGQIAEWTRRFANTGASPVPGCEWTAEASIAALVHGTASHSYELDDTHNATLSHPGAAVIPAALAVAADIDASQAQLFRAVAAGYEAMALVGVAAGGLETVHRGFHPTAIFGAFGAATACAALYAFQRGEPVTDESLIRAWGHALSQASGSMQFSAEASGGEVKRVHAGFAARNGVLAAAFAQMDAVTAPRLAVEGVYGLAALFGGPLQAVAPSAQLQIHEISFKPYACCRLFHSTIDALGELTDNFSVPTAGLREIVISGPQLIADQHMLARPTSTMAAQYSCPYIVGATLAYGPYRYDVYDDAFLDDPQIRRIAGLVRFELSEALTQYYPTRFATGAAIRFEDGAARSAIVIDSVGTPARPLTVEQILAKGDGLASRAPASAATGTQLAALLWDDAQGSRALAHAFARASHEAGRQWRQS</sequence>
<dbReference type="InterPro" id="IPR042188">
    <property type="entry name" value="MmgE/PrpD_sf_2"/>
</dbReference>
<dbReference type="PANTHER" id="PTHR16943:SF8">
    <property type="entry name" value="2-METHYLCITRATE DEHYDRATASE"/>
    <property type="match status" value="1"/>
</dbReference>
<evidence type="ECO:0000313" key="4">
    <source>
        <dbReference type="EMBL" id="VWB25563.1"/>
    </source>
</evidence>
<evidence type="ECO:0000259" key="2">
    <source>
        <dbReference type="Pfam" id="PF03972"/>
    </source>
</evidence>
<organism evidence="4 5">
    <name type="scientific">Burkholderia lata (strain ATCC 17760 / DSM 23089 / LMG 22485 / NCIMB 9086 / R18194 / 383)</name>
    <dbReference type="NCBI Taxonomy" id="482957"/>
    <lineage>
        <taxon>Bacteria</taxon>
        <taxon>Pseudomonadati</taxon>
        <taxon>Pseudomonadota</taxon>
        <taxon>Betaproteobacteria</taxon>
        <taxon>Burkholderiales</taxon>
        <taxon>Burkholderiaceae</taxon>
        <taxon>Burkholderia</taxon>
        <taxon>Burkholderia cepacia complex</taxon>
    </lineage>
</organism>
<comment type="similarity">
    <text evidence="1">Belongs to the PrpD family.</text>
</comment>
<proteinExistence type="inferred from homology"/>
<feature type="domain" description="MmgE/PrpD N-terminal" evidence="2">
    <location>
        <begin position="20"/>
        <end position="266"/>
    </location>
</feature>
<dbReference type="Gene3D" id="1.10.4100.10">
    <property type="entry name" value="2-methylcitrate dehydratase PrpD"/>
    <property type="match status" value="1"/>
</dbReference>
<evidence type="ECO:0000256" key="1">
    <source>
        <dbReference type="ARBA" id="ARBA00006174"/>
    </source>
</evidence>
<evidence type="ECO:0000313" key="5">
    <source>
        <dbReference type="Proteomes" id="UP000494170"/>
    </source>
</evidence>
<dbReference type="InterPro" id="IPR042183">
    <property type="entry name" value="MmgE/PrpD_sf_1"/>
</dbReference>
<dbReference type="RefSeq" id="WP_174938059.1">
    <property type="nucleotide sequence ID" value="NZ_CABVPY010000005.1"/>
</dbReference>
<gene>
    <name evidence="4" type="ORF">BLA6863_01053</name>
</gene>
<dbReference type="GO" id="GO:0016829">
    <property type="term" value="F:lyase activity"/>
    <property type="evidence" value="ECO:0007669"/>
    <property type="project" value="InterPro"/>
</dbReference>
<protein>
    <submittedName>
        <fullName evidence="4">2-methylcitrate dehydratase</fullName>
    </submittedName>
</protein>
<name>A0A6P2IAC8_BURL3</name>
<accession>A0A6P2IAC8</accession>
<reference evidence="4 5" key="1">
    <citation type="submission" date="2019-09" db="EMBL/GenBank/DDBJ databases">
        <authorList>
            <person name="Depoorter E."/>
        </authorList>
    </citation>
    <scope>NUCLEOTIDE SEQUENCE [LARGE SCALE GENOMIC DNA]</scope>
    <source>
        <strain evidence="4">LMG 6863</strain>
    </source>
</reference>
<dbReference type="Proteomes" id="UP000494170">
    <property type="component" value="Unassembled WGS sequence"/>
</dbReference>
<dbReference type="InterPro" id="IPR045337">
    <property type="entry name" value="MmgE_PrpD_C"/>
</dbReference>
<dbReference type="InterPro" id="IPR036148">
    <property type="entry name" value="MmgE/PrpD_sf"/>
</dbReference>
<dbReference type="PANTHER" id="PTHR16943">
    <property type="entry name" value="2-METHYLCITRATE DEHYDRATASE-RELATED"/>
    <property type="match status" value="1"/>
</dbReference>
<dbReference type="Pfam" id="PF19305">
    <property type="entry name" value="MmgE_PrpD_C"/>
    <property type="match status" value="1"/>
</dbReference>
<dbReference type="Pfam" id="PF03972">
    <property type="entry name" value="MmgE_PrpD_N"/>
    <property type="match status" value="1"/>
</dbReference>
<dbReference type="AlphaFoldDB" id="A0A6P2IAC8"/>